<dbReference type="eggNOG" id="KOG1862">
    <property type="taxonomic scope" value="Eukaryota"/>
</dbReference>
<dbReference type="EMBL" id="KI393908">
    <property type="protein sequence ID" value="ERN06284.1"/>
    <property type="molecule type" value="Genomic_DNA"/>
</dbReference>
<feature type="region of interest" description="Disordered" evidence="1">
    <location>
        <begin position="1000"/>
        <end position="1019"/>
    </location>
</feature>
<feature type="compositionally biased region" description="Polar residues" evidence="1">
    <location>
        <begin position="1002"/>
        <end position="1013"/>
    </location>
</feature>
<evidence type="ECO:0000313" key="3">
    <source>
        <dbReference type="EMBL" id="ERN06284.1"/>
    </source>
</evidence>
<dbReference type="SMART" id="SM00444">
    <property type="entry name" value="GYF"/>
    <property type="match status" value="1"/>
</dbReference>
<feature type="compositionally biased region" description="Basic and acidic residues" evidence="1">
    <location>
        <begin position="142"/>
        <end position="202"/>
    </location>
</feature>
<protein>
    <recommendedName>
        <fullName evidence="2">GYF domain-containing protein</fullName>
    </recommendedName>
</protein>
<feature type="region of interest" description="Disordered" evidence="1">
    <location>
        <begin position="1404"/>
        <end position="1440"/>
    </location>
</feature>
<dbReference type="PANTHER" id="PTHR46992:SF1">
    <property type="entry name" value="GYF DOMAIN-CONTAINING PROTEIN"/>
    <property type="match status" value="1"/>
</dbReference>
<feature type="compositionally biased region" description="Polar residues" evidence="1">
    <location>
        <begin position="1404"/>
        <end position="1415"/>
    </location>
</feature>
<dbReference type="CDD" id="cd00072">
    <property type="entry name" value="GYF"/>
    <property type="match status" value="1"/>
</dbReference>
<feature type="region of interest" description="Disordered" evidence="1">
    <location>
        <begin position="36"/>
        <end position="236"/>
    </location>
</feature>
<organism evidence="3 4">
    <name type="scientific">Amborella trichopoda</name>
    <dbReference type="NCBI Taxonomy" id="13333"/>
    <lineage>
        <taxon>Eukaryota</taxon>
        <taxon>Viridiplantae</taxon>
        <taxon>Streptophyta</taxon>
        <taxon>Embryophyta</taxon>
        <taxon>Tracheophyta</taxon>
        <taxon>Spermatophyta</taxon>
        <taxon>Magnoliopsida</taxon>
        <taxon>Amborellales</taxon>
        <taxon>Amborellaceae</taxon>
        <taxon>Amborella</taxon>
    </lineage>
</organism>
<dbReference type="HOGENOM" id="CLU_003968_0_0_1"/>
<sequence>MAEGKFDLPDDLILMKSPDEYFKDQLAFENSIPLSPQWLHAKPSESKASVSATPGDIRSPSILPHGSSADPLQKDGWRLDGSQDKKEWRRTVPETESGRRDRWREEERDTGLLGRRDRRKEGDRESEYRKTTNRTEAVSNREGSEARLIPSDRWHDTNSRSSGHETRRDSKWSSRWGPEDKDKDLRSEKRVDTEKEEVHSEKQSVLIGNRAGSERETDSRDKWRPRHRQEAHQAGSMVHRAAPGFGGERVSNLGFAPGRGRANFNVTMQHSGSSFSTIGATPVERSDVGPGKSGLSAETFCYPRGKLLDIYRKGKPLPAVDGFIEVPDITRTEPIDPLAFVAPDAEEEAVLEDISRGKIIGSGVYHNSSRERLVKVHQGTGDDVSIERKASTNIDDTDDSLGVASKSDALLPNGSGLVDSYRKGVLDNQGRNENEPARLPDLTGSTKIKLDSTAVVSEYDAISNGRVLDGHLDGPQPKPNDVGFFSGEKQVENHVFRPSIFEGMDSVSPLDIHNKLPTDSSSLFDFPSLRETQISGNNQCREDNREDKLVERGVPPEDLSLYYRDPQGDIQGPFLGVDVISWFDQGFFDTDLPVCLADAPEGTPFRALGDIMPQLKQKGRPVLVVDLEDKLEPSDSEVKVVGSGGPKFSDSVPGNGQYPISEFADPLGHGHPVTLKHEDPLENIYRKVSHADSETSMSRLNAELQSIHDFGMPDTEGLFSRRPGSSSGPIGRPTGKLHDPMGVHFSASESLDAHASGANHLTTTNTNNLHPLGLLWSELDGPRLRHNQPSEMMPGIDGPPHHVNPASARDPSNFNLRQGSFVDSPFVGDVPSHSSFERARLSHLEEESRRHEMADLLVSQQLQKQQMQQQQHAFGSPHLNMHQGGPSLDQLSTSPTFHGLNPAFLQAQPPHHQQQADVDHFLRLQMQHQHQLQLQHQHQLHQQEQLHHQMQLQQQQHQQSQAQQLLLEQLLQRQMHGPNFGEPSRSGALLDQVLLRQQQQQGSFLSEMQSHSQPPRHHDPSLEQLIQAKFGNSLRRDHHHDLLELLSMAKQEERLSVERQALARHQQEQQLRARQFSRHSSDDERHMGGLWSMDESGQFVRTVNPPQQSPFDLFQQQQRSLQQQQQQFMDSGPDSIGAHLFEQQRQLEQNIFLHDRLQRGLYEPNVLPFERSVPPSPADPGKGIDAISTLARLQELSLQEQRHAHMRPSVHPLIPQGVQDQFRGSKVDPLDNLPVSDPLRTEELRNGLFEKQLLQLQLQDEMRMREYEANHYPDDSRTWRGVGNDHESKQVFMDLLHQKLGLHANHPSESMDGGGVHQVPQERSKQSWLFSGPGSDLPFKLHTDREVLGDPISRGSGVFSMGNLVQESLTNGAGEVESSSAGTAFGTEHLVEEESLYPAIESGDQNSFEESSMSTKLFIDPSDTKESKKSKKKASKSKGVTKLALEQHNVAEQGAVVDRGEQTVNASFPVRSASLLATGRNAGFYDNVKGVEEAFAAPGQEITTDQTSSALPKTLENAGTKIPPASLSHEALSSPPSATPVKGKKPVTSHELRKDFSGVPAISTTPENPAAATRGSFRRTSSFGDSEIMEPSFIDMLRSTKKPTQPPNETDATTNVENSDQGHAAVKSGKKKGKKGRQIDPALLGFKVSSNRIMMGEIQRPED</sequence>
<feature type="compositionally biased region" description="Basic and acidic residues" evidence="1">
    <location>
        <begin position="212"/>
        <end position="222"/>
    </location>
</feature>
<evidence type="ECO:0000256" key="1">
    <source>
        <dbReference type="SAM" id="MobiDB-lite"/>
    </source>
</evidence>
<accession>W1PEZ8</accession>
<dbReference type="PANTHER" id="PTHR46992">
    <property type="entry name" value="GYF DOMAIN-CONTAINING PROTEIN"/>
    <property type="match status" value="1"/>
</dbReference>
<dbReference type="OrthoDB" id="6415790at2759"/>
<dbReference type="InterPro" id="IPR003169">
    <property type="entry name" value="GYF"/>
</dbReference>
<dbReference type="Pfam" id="PF02213">
    <property type="entry name" value="GYF"/>
    <property type="match status" value="1"/>
</dbReference>
<feature type="region of interest" description="Disordered" evidence="1">
    <location>
        <begin position="1523"/>
        <end position="1642"/>
    </location>
</feature>
<feature type="compositionally biased region" description="Basic and acidic residues" evidence="1">
    <location>
        <begin position="72"/>
        <end position="110"/>
    </location>
</feature>
<dbReference type="OMA" id="SITHIRH"/>
<dbReference type="Gene3D" id="3.30.1490.40">
    <property type="match status" value="1"/>
</dbReference>
<gene>
    <name evidence="3" type="ORF">AMTR_s00016p00218760</name>
</gene>
<dbReference type="KEGG" id="atr:18434476"/>
<feature type="compositionally biased region" description="Basic and acidic residues" evidence="1">
    <location>
        <begin position="119"/>
        <end position="130"/>
    </location>
</feature>
<feature type="domain" description="GYF" evidence="2">
    <location>
        <begin position="558"/>
        <end position="609"/>
    </location>
</feature>
<dbReference type="PROSITE" id="PS50829">
    <property type="entry name" value="GYF"/>
    <property type="match status" value="1"/>
</dbReference>
<name>W1PEZ8_AMBTC</name>
<evidence type="ECO:0000259" key="2">
    <source>
        <dbReference type="PROSITE" id="PS50829"/>
    </source>
</evidence>
<dbReference type="Proteomes" id="UP000017836">
    <property type="component" value="Unassembled WGS sequence"/>
</dbReference>
<keyword evidence="4" id="KW-1185">Reference proteome</keyword>
<feature type="region of interest" description="Disordered" evidence="1">
    <location>
        <begin position="274"/>
        <end position="293"/>
    </location>
</feature>
<dbReference type="STRING" id="13333.W1PEZ8"/>
<dbReference type="InterPro" id="IPR035445">
    <property type="entry name" value="GYF-like_dom_sf"/>
</dbReference>
<dbReference type="Gramene" id="ERN06284">
    <property type="protein sequence ID" value="ERN06284"/>
    <property type="gene ID" value="AMTR_s00016p00218760"/>
</dbReference>
<proteinExistence type="predicted"/>
<reference evidence="4" key="1">
    <citation type="journal article" date="2013" name="Science">
        <title>The Amborella genome and the evolution of flowering plants.</title>
        <authorList>
            <consortium name="Amborella Genome Project"/>
        </authorList>
    </citation>
    <scope>NUCLEOTIDE SEQUENCE [LARGE SCALE GENOMIC DNA]</scope>
</reference>
<dbReference type="SUPFAM" id="SSF55277">
    <property type="entry name" value="GYF domain"/>
    <property type="match status" value="1"/>
</dbReference>
<feature type="region of interest" description="Disordered" evidence="1">
    <location>
        <begin position="1063"/>
        <end position="1086"/>
    </location>
</feature>
<evidence type="ECO:0000313" key="4">
    <source>
        <dbReference type="Proteomes" id="UP000017836"/>
    </source>
</evidence>
<feature type="compositionally biased region" description="Polar residues" evidence="1">
    <location>
        <begin position="1607"/>
        <end position="1621"/>
    </location>
</feature>